<dbReference type="RefSeq" id="WP_113845553.1">
    <property type="nucleotide sequence ID" value="NZ_LEPB01000004.1"/>
</dbReference>
<dbReference type="PANTHER" id="PTHR43166:SF30">
    <property type="entry name" value="METHIONINE IMPORT ATP-BINDING PROTEIN METN"/>
    <property type="match status" value="1"/>
</dbReference>
<evidence type="ECO:0000313" key="9">
    <source>
        <dbReference type="EMBL" id="RCA10563.1"/>
    </source>
</evidence>
<dbReference type="InterPro" id="IPR027417">
    <property type="entry name" value="P-loop_NTPase"/>
</dbReference>
<keyword evidence="1" id="KW-0813">Transport</keyword>
<dbReference type="GO" id="GO:0005524">
    <property type="term" value="F:ATP binding"/>
    <property type="evidence" value="ECO:0007669"/>
    <property type="project" value="UniProtKB-KW"/>
</dbReference>
<dbReference type="STRING" id="53345.LIU_07885"/>
<dbReference type="PROSITE" id="PS50893">
    <property type="entry name" value="ABC_TRANSPORTER_2"/>
    <property type="match status" value="1"/>
</dbReference>
<dbReference type="SMART" id="SM00382">
    <property type="entry name" value="AAA"/>
    <property type="match status" value="1"/>
</dbReference>
<keyword evidence="3" id="KW-0547">Nucleotide-binding</keyword>
<evidence type="ECO:0000256" key="2">
    <source>
        <dbReference type="ARBA" id="ARBA00022475"/>
    </source>
</evidence>
<protein>
    <submittedName>
        <fullName evidence="9">ABC transporter ATP-binding protein</fullName>
    </submittedName>
</protein>
<keyword evidence="7" id="KW-0472">Membrane</keyword>
<evidence type="ECO:0000256" key="4">
    <source>
        <dbReference type="ARBA" id="ARBA00022840"/>
    </source>
</evidence>
<dbReference type="PROSITE" id="PS00211">
    <property type="entry name" value="ABC_TRANSPORTER_1"/>
    <property type="match status" value="1"/>
</dbReference>
<dbReference type="InterPro" id="IPR050086">
    <property type="entry name" value="MetN_ABC_transporter-like"/>
</dbReference>
<reference evidence="9 10" key="1">
    <citation type="submission" date="2015-06" db="EMBL/GenBank/DDBJ databases">
        <title>The Genome Sequence of Enterococcus durans 4EA1.</title>
        <authorList>
            <consortium name="The Broad Institute Genomics Platform"/>
            <consortium name="The Broad Institute Genome Sequencing Center for Infectious Disease"/>
            <person name="Earl A.M."/>
            <person name="Van Tyne D."/>
            <person name="Lebreton F."/>
            <person name="Saavedra J.T."/>
            <person name="Gilmore M.S."/>
            <person name="Manson Mcguire A."/>
            <person name="Clock S."/>
            <person name="Crupain M."/>
            <person name="Rangan U."/>
            <person name="Young S."/>
            <person name="Abouelleil A."/>
            <person name="Cao P."/>
            <person name="Chapman S.B."/>
            <person name="Griggs A."/>
            <person name="Priest M."/>
            <person name="Shea T."/>
            <person name="Wortman J."/>
            <person name="Nusbaum C."/>
            <person name="Birren B."/>
        </authorList>
    </citation>
    <scope>NUCLEOTIDE SEQUENCE [LARGE SCALE GENOMIC DNA]</scope>
    <source>
        <strain evidence="9 10">4EA1</strain>
    </source>
</reference>
<dbReference type="GO" id="GO:0016887">
    <property type="term" value="F:ATP hydrolysis activity"/>
    <property type="evidence" value="ECO:0007669"/>
    <property type="project" value="InterPro"/>
</dbReference>
<gene>
    <name evidence="9" type="ORF">EA71_01315</name>
</gene>
<feature type="domain" description="ABC transporter" evidence="8">
    <location>
        <begin position="2"/>
        <end position="234"/>
    </location>
</feature>
<evidence type="ECO:0000256" key="7">
    <source>
        <dbReference type="ARBA" id="ARBA00023136"/>
    </source>
</evidence>
<evidence type="ECO:0000259" key="8">
    <source>
        <dbReference type="PROSITE" id="PS50893"/>
    </source>
</evidence>
<dbReference type="Gene3D" id="3.40.50.300">
    <property type="entry name" value="P-loop containing nucleotide triphosphate hydrolases"/>
    <property type="match status" value="1"/>
</dbReference>
<dbReference type="AlphaFoldDB" id="A0A367CG21"/>
<evidence type="ECO:0000256" key="6">
    <source>
        <dbReference type="ARBA" id="ARBA00022970"/>
    </source>
</evidence>
<evidence type="ECO:0000313" key="10">
    <source>
        <dbReference type="Proteomes" id="UP000252797"/>
    </source>
</evidence>
<evidence type="ECO:0000256" key="3">
    <source>
        <dbReference type="ARBA" id="ARBA00022741"/>
    </source>
</evidence>
<dbReference type="InterPro" id="IPR003439">
    <property type="entry name" value="ABC_transporter-like_ATP-bd"/>
</dbReference>
<keyword evidence="4 9" id="KW-0067">ATP-binding</keyword>
<keyword evidence="6" id="KW-0029">Amino-acid transport</keyword>
<keyword evidence="2" id="KW-1003">Cell membrane</keyword>
<dbReference type="InterPro" id="IPR003593">
    <property type="entry name" value="AAA+_ATPase"/>
</dbReference>
<organism evidence="9 10">
    <name type="scientific">Enterococcus durans</name>
    <dbReference type="NCBI Taxonomy" id="53345"/>
    <lineage>
        <taxon>Bacteria</taxon>
        <taxon>Bacillati</taxon>
        <taxon>Bacillota</taxon>
        <taxon>Bacilli</taxon>
        <taxon>Lactobacillales</taxon>
        <taxon>Enterococcaceae</taxon>
        <taxon>Enterococcus</taxon>
    </lineage>
</organism>
<dbReference type="Proteomes" id="UP000252797">
    <property type="component" value="Unassembled WGS sequence"/>
</dbReference>
<evidence type="ECO:0000256" key="1">
    <source>
        <dbReference type="ARBA" id="ARBA00022448"/>
    </source>
</evidence>
<dbReference type="PANTHER" id="PTHR43166">
    <property type="entry name" value="AMINO ACID IMPORT ATP-BINDING PROTEIN"/>
    <property type="match status" value="1"/>
</dbReference>
<dbReference type="SUPFAM" id="SSF52540">
    <property type="entry name" value="P-loop containing nucleoside triphosphate hydrolases"/>
    <property type="match status" value="1"/>
</dbReference>
<proteinExistence type="predicted"/>
<dbReference type="InterPro" id="IPR017871">
    <property type="entry name" value="ABC_transporter-like_CS"/>
</dbReference>
<evidence type="ECO:0000256" key="5">
    <source>
        <dbReference type="ARBA" id="ARBA00022967"/>
    </source>
</evidence>
<dbReference type="GO" id="GO:0006865">
    <property type="term" value="P:amino acid transport"/>
    <property type="evidence" value="ECO:0007669"/>
    <property type="project" value="UniProtKB-KW"/>
</dbReference>
<sequence length="240" mass="27464">MIELRNVSKRYENTQALQSIDFSVEEGEIIGIVGKSGSGKSTLLRLLNLMEDPSSGKILFDGIDSQTFTRNERRQQKQRMGMIFQNYNLLDNLRVYENVALPLKLQKKVNGDKLAQLLDFVDMNHKAQAYPANLSGGEKQRVSIARALSRDPRILLCDEATSSLDEENTESVIRLLQKTHEAFQPTIFFVSHELETVKSLCKRILVMEHGELIGELSNNPEYFEEENLTYFEKIKRGLDH</sequence>
<comment type="caution">
    <text evidence="9">The sequence shown here is derived from an EMBL/GenBank/DDBJ whole genome shotgun (WGS) entry which is preliminary data.</text>
</comment>
<accession>A0A367CG21</accession>
<name>A0A367CG21_9ENTE</name>
<dbReference type="EMBL" id="LEPB01000004">
    <property type="protein sequence ID" value="RCA10563.1"/>
    <property type="molecule type" value="Genomic_DNA"/>
</dbReference>
<dbReference type="Pfam" id="PF00005">
    <property type="entry name" value="ABC_tran"/>
    <property type="match status" value="1"/>
</dbReference>
<keyword evidence="5" id="KW-1278">Translocase</keyword>